<sequence length="228" mass="26726">MENKEFRFEGLDAKTELKLALNLILPGLAVMIGTLILTNMLFPGIYFLYPLLFAAFLTLSVCMLILKQLAKRVKAKEWIVVINNENLKIKFQNLQYIFSLGDIKMIKNLGNDGFRYLTIITNKDVIKIRVGNTGLTPFSSEKDIEQLDDFVEYLMPYVRENFNQKELRNIINTNIFPNFGVYLVKREKIKYSIINKMEPWQVFVFGIGLFFVVLFILMQVLFYYFDNH</sequence>
<dbReference type="OrthoDB" id="1273431at2"/>
<evidence type="ECO:0000256" key="1">
    <source>
        <dbReference type="SAM" id="Phobius"/>
    </source>
</evidence>
<gene>
    <name evidence="2" type="ORF">SAMN05421594_1633</name>
</gene>
<dbReference type="Proteomes" id="UP000198769">
    <property type="component" value="Unassembled WGS sequence"/>
</dbReference>
<feature type="transmembrane region" description="Helical" evidence="1">
    <location>
        <begin position="202"/>
        <end position="225"/>
    </location>
</feature>
<feature type="transmembrane region" description="Helical" evidence="1">
    <location>
        <begin position="47"/>
        <end position="66"/>
    </location>
</feature>
<dbReference type="AlphaFoldDB" id="A0A1I4XBP7"/>
<name>A0A1I4XBP7_CHROL</name>
<evidence type="ECO:0000313" key="2">
    <source>
        <dbReference type="EMBL" id="SFN22679.1"/>
    </source>
</evidence>
<reference evidence="3" key="1">
    <citation type="submission" date="2016-10" db="EMBL/GenBank/DDBJ databases">
        <authorList>
            <person name="Varghese N."/>
            <person name="Submissions S."/>
        </authorList>
    </citation>
    <scope>NUCLEOTIDE SEQUENCE [LARGE SCALE GENOMIC DNA]</scope>
    <source>
        <strain evidence="3">DSM 25575</strain>
    </source>
</reference>
<dbReference type="RefSeq" id="WP_090024022.1">
    <property type="nucleotide sequence ID" value="NZ_FOVD01000002.1"/>
</dbReference>
<protein>
    <submittedName>
        <fullName evidence="2">Uncharacterized protein</fullName>
    </submittedName>
</protein>
<accession>A0A1I4XBP7</accession>
<keyword evidence="1" id="KW-1133">Transmembrane helix</keyword>
<keyword evidence="1" id="KW-0472">Membrane</keyword>
<dbReference type="EMBL" id="FOVD01000002">
    <property type="protein sequence ID" value="SFN22679.1"/>
    <property type="molecule type" value="Genomic_DNA"/>
</dbReference>
<organism evidence="2 3">
    <name type="scientific">Chryseobacterium oleae</name>
    <dbReference type="NCBI Taxonomy" id="491207"/>
    <lineage>
        <taxon>Bacteria</taxon>
        <taxon>Pseudomonadati</taxon>
        <taxon>Bacteroidota</taxon>
        <taxon>Flavobacteriia</taxon>
        <taxon>Flavobacteriales</taxon>
        <taxon>Weeksellaceae</taxon>
        <taxon>Chryseobacterium group</taxon>
        <taxon>Chryseobacterium</taxon>
    </lineage>
</organism>
<proteinExistence type="predicted"/>
<evidence type="ECO:0000313" key="3">
    <source>
        <dbReference type="Proteomes" id="UP000198769"/>
    </source>
</evidence>
<keyword evidence="1" id="KW-0812">Transmembrane</keyword>
<keyword evidence="3" id="KW-1185">Reference proteome</keyword>
<feature type="transmembrane region" description="Helical" evidence="1">
    <location>
        <begin position="20"/>
        <end position="41"/>
    </location>
</feature>